<keyword evidence="2" id="KW-0808">Transferase</keyword>
<dbReference type="STRING" id="553311.SAMN05216231_2519"/>
<dbReference type="AlphaFoldDB" id="A0A1H1DQ85"/>
<gene>
    <name evidence="2" type="ORF">SAMN05216231_2519</name>
</gene>
<dbReference type="RefSeq" id="WP_092493340.1">
    <property type="nucleotide sequence ID" value="NZ_FNKD01000003.1"/>
</dbReference>
<dbReference type="Proteomes" id="UP000199444">
    <property type="component" value="Unassembled WGS sequence"/>
</dbReference>
<name>A0A1H1DQ85_9BACI</name>
<proteinExistence type="predicted"/>
<protein>
    <submittedName>
        <fullName evidence="2">Predicted kinase, aminoglycoside phosphotransferase (APT) family</fullName>
    </submittedName>
</protein>
<sequence>MVNLEEKISYLKNAKAIVELNKGFSHDKKYVVDNKYLIRIFPIKDQESRKIEFNTLNKLAGFSNYVPKGFEFESLINEGIVYMVLDYLPGADAEVTLKYLTEQEQYAAGFHAGEELSKLHQFSAPVNYPSWYSVKREKNNRYLEQLKEINLDENIMEMLTIYIEKNEHLMKDRPNTFQHDDFHPANLLIQGKTFSGIIDFQRMDWGDPIHDLHKLGFFSKRISIAFTRGIIDGYRTNTGINESFWQLYALYSAMHIVSALVWGKKLGSENYERMLAYSLDVIEDHDHFRQCIPNWYK</sequence>
<dbReference type="PANTHER" id="PTHR41283">
    <property type="entry name" value="AMINOGLYCOSIDE PHOSPHOTRANSFERASE"/>
    <property type="match status" value="1"/>
</dbReference>
<dbReference type="EMBL" id="FNKD01000003">
    <property type="protein sequence ID" value="SDQ78530.1"/>
    <property type="molecule type" value="Genomic_DNA"/>
</dbReference>
<feature type="domain" description="Aminoglycoside phosphotransferase" evidence="1">
    <location>
        <begin position="17"/>
        <end position="235"/>
    </location>
</feature>
<dbReference type="SUPFAM" id="SSF56112">
    <property type="entry name" value="Protein kinase-like (PK-like)"/>
    <property type="match status" value="1"/>
</dbReference>
<keyword evidence="3" id="KW-1185">Reference proteome</keyword>
<evidence type="ECO:0000313" key="3">
    <source>
        <dbReference type="Proteomes" id="UP000199444"/>
    </source>
</evidence>
<dbReference type="PANTHER" id="PTHR41283:SF1">
    <property type="entry name" value="AMINOGLYCOSIDE PHOSPHOTRANSFERASE DOMAIN-CONTAINING PROTEIN"/>
    <property type="match status" value="1"/>
</dbReference>
<evidence type="ECO:0000259" key="1">
    <source>
        <dbReference type="Pfam" id="PF01636"/>
    </source>
</evidence>
<dbReference type="Pfam" id="PF01636">
    <property type="entry name" value="APH"/>
    <property type="match status" value="1"/>
</dbReference>
<keyword evidence="2" id="KW-0418">Kinase</keyword>
<evidence type="ECO:0000313" key="2">
    <source>
        <dbReference type="EMBL" id="SDQ78530.1"/>
    </source>
</evidence>
<organism evidence="2 3">
    <name type="scientific">Virgibacillus salinus</name>
    <dbReference type="NCBI Taxonomy" id="553311"/>
    <lineage>
        <taxon>Bacteria</taxon>
        <taxon>Bacillati</taxon>
        <taxon>Bacillota</taxon>
        <taxon>Bacilli</taxon>
        <taxon>Bacillales</taxon>
        <taxon>Bacillaceae</taxon>
        <taxon>Virgibacillus</taxon>
    </lineage>
</organism>
<dbReference type="InterPro" id="IPR002575">
    <property type="entry name" value="Aminoglycoside_PTrfase"/>
</dbReference>
<reference evidence="2 3" key="1">
    <citation type="submission" date="2016-10" db="EMBL/GenBank/DDBJ databases">
        <authorList>
            <person name="de Groot N.N."/>
        </authorList>
    </citation>
    <scope>NUCLEOTIDE SEQUENCE [LARGE SCALE GENOMIC DNA]</scope>
    <source>
        <strain evidence="2 3">CGMCC 1.10449</strain>
    </source>
</reference>
<accession>A0A1H1DQ85</accession>
<dbReference type="InterPro" id="IPR011009">
    <property type="entry name" value="Kinase-like_dom_sf"/>
</dbReference>
<dbReference type="Gene3D" id="3.90.1200.10">
    <property type="match status" value="1"/>
</dbReference>
<dbReference type="GO" id="GO:0016301">
    <property type="term" value="F:kinase activity"/>
    <property type="evidence" value="ECO:0007669"/>
    <property type="project" value="UniProtKB-KW"/>
</dbReference>